<dbReference type="EMBL" id="UZAE01012304">
    <property type="protein sequence ID" value="VDO04468.1"/>
    <property type="molecule type" value="Genomic_DNA"/>
</dbReference>
<sequence>MKKTLSIIVRKRFSGVPSDSIEFKAFIDSLEAAKSLSDIKIPSEIQDCLAFLCSRFTVKNLDSNDQLVHQNSIAWLTRATLSQIALSTPDSSDDPFYGLRVLLSDEAIPEELDESEFHTLVTNSGETDLLTSVTDPPFDYMKKKVKKAQVAKELFEDISSELSKIDGVYSSRIPTSYATVALNVFWSEDGHEILLSCLHNLLKHLQNSNQVNLSSVVTKSGLLCQILRGAISSNFDYPKCNLTSLPTIFVNNWIKSILKVMTSIIQNVSRYLFTRNPDLTDVVAVSNDVFANLDLLNQAFFSLFATTNNRQIECFERDVACLWFKLCLITSYCNPISNAQNNTDALILLAPRADSFIKFTSSILESLRSELSGNSGSPNIASGLFNRAPWLQKEGGVESDAGSSSASSDDWIERLTAVDAYERFILEDDFRQSLILTAPLDVYLLDLASAFFSASKKVESESDEVSKSLLGCTENAILALHSFIQLRESNRSSIGATQNENSFIKRFVHFLSLHPESLGHPLTALFFALAPTSISPRVLKLLHLLPPDLKFPLEPANFRLLATYLLDASCTSPGVVESYCHAAVRASFEDLPPHMAQLISLLTSAFASHSAKKDLLSSIIDTLISHPTIDILRSLRLTVLLRYQLHYIFDPPRYLNAQVRPAVLGAEAKVWEFSNLTNKGPTSGFFYDLLSAKGKTGPAPQRDGLAIATLVARSDYDVIFMRLLEIFDSWWEESPSLLYSAYGSQLSWRLLEILPPSAGYVDQLSALVNGDEFGSLRGEINVRHRFIYLLVLLDRLRRLSAPHATSLSIGGENKGPKRNKHRIESIAVSYTFIVIKNGHLFFVIRWGREMF</sequence>
<dbReference type="STRING" id="102285.A0A0R3TMF3"/>
<dbReference type="WBParaSite" id="HNAJ_0000849501-mRNA-1">
    <property type="protein sequence ID" value="HNAJ_0000849501-mRNA-1"/>
    <property type="gene ID" value="HNAJ_0000849501"/>
</dbReference>
<organism evidence="3">
    <name type="scientific">Rodentolepis nana</name>
    <name type="common">Dwarf tapeworm</name>
    <name type="synonym">Hymenolepis nana</name>
    <dbReference type="NCBI Taxonomy" id="102285"/>
    <lineage>
        <taxon>Eukaryota</taxon>
        <taxon>Metazoa</taxon>
        <taxon>Spiralia</taxon>
        <taxon>Lophotrochozoa</taxon>
        <taxon>Platyhelminthes</taxon>
        <taxon>Cestoda</taxon>
        <taxon>Eucestoda</taxon>
        <taxon>Cyclophyllidea</taxon>
        <taxon>Hymenolepididae</taxon>
        <taxon>Rodentolepis</taxon>
    </lineage>
</organism>
<dbReference type="AlphaFoldDB" id="A0A0R3TMF3"/>
<protein>
    <submittedName>
        <fullName evidence="3">Non-specific serine/threonine protein kinase</fullName>
    </submittedName>
</protein>
<evidence type="ECO:0000313" key="2">
    <source>
        <dbReference type="Proteomes" id="UP000278807"/>
    </source>
</evidence>
<reference evidence="1 2" key="2">
    <citation type="submission" date="2018-11" db="EMBL/GenBank/DDBJ databases">
        <authorList>
            <consortium name="Pathogen Informatics"/>
        </authorList>
    </citation>
    <scope>NUCLEOTIDE SEQUENCE [LARGE SCALE GENOMIC DNA]</scope>
</reference>
<evidence type="ECO:0000313" key="1">
    <source>
        <dbReference type="EMBL" id="VDO04468.1"/>
    </source>
</evidence>
<name>A0A0R3TMF3_RODNA</name>
<keyword evidence="2" id="KW-1185">Reference proteome</keyword>
<dbReference type="OrthoDB" id="6288923at2759"/>
<dbReference type="Proteomes" id="UP000278807">
    <property type="component" value="Unassembled WGS sequence"/>
</dbReference>
<gene>
    <name evidence="1" type="ORF">HNAJ_LOCUS8491</name>
</gene>
<reference evidence="3" key="1">
    <citation type="submission" date="2017-02" db="UniProtKB">
        <authorList>
            <consortium name="WormBaseParasite"/>
        </authorList>
    </citation>
    <scope>IDENTIFICATION</scope>
</reference>
<accession>A0A0R3TMF3</accession>
<proteinExistence type="predicted"/>
<evidence type="ECO:0000313" key="3">
    <source>
        <dbReference type="WBParaSite" id="HNAJ_0000849501-mRNA-1"/>
    </source>
</evidence>